<keyword evidence="2" id="KW-1185">Reference proteome</keyword>
<dbReference type="InterPro" id="IPR029045">
    <property type="entry name" value="ClpP/crotonase-like_dom_sf"/>
</dbReference>
<accession>A0AAD9MY79</accession>
<dbReference type="AlphaFoldDB" id="A0AAD9MY79"/>
<name>A0AAD9MY79_9ANNE</name>
<dbReference type="CDD" id="cd06558">
    <property type="entry name" value="crotonase-like"/>
    <property type="match status" value="1"/>
</dbReference>
<dbReference type="Gene3D" id="3.90.226.10">
    <property type="entry name" value="2-enoyl-CoA Hydratase, Chain A, domain 1"/>
    <property type="match status" value="2"/>
</dbReference>
<sequence>MQVKGDGDFKVTFENDVAIITMCKGENKINIEFIEQMCAALDKVLENPAVKTVVTTGQGRFYSNGFDLKWIAELGLESTLNFMRKYSQMLAKILTFPLTTVAAVNVSWDIYEAKLVALLAIDIKHPRSNPGRAISEGHAYAGAALISLAHDHIIMQTDRGWWCMNEVHLNLKIPYDLLGLLKEKLSSGQTVHEVVVLGKRYTAKEALRCGIVHEICAPTDLMPTVFSWINNNLPKAGYDREHLQTMKEDLYKDTVVALKAKL</sequence>
<proteinExistence type="predicted"/>
<protein>
    <submittedName>
        <fullName evidence="1">Uncharacterized protein</fullName>
    </submittedName>
</protein>
<evidence type="ECO:0000313" key="1">
    <source>
        <dbReference type="EMBL" id="KAK2150202.1"/>
    </source>
</evidence>
<dbReference type="SUPFAM" id="SSF52096">
    <property type="entry name" value="ClpP/crotonase"/>
    <property type="match status" value="2"/>
</dbReference>
<dbReference type="PANTHER" id="PTHR11941">
    <property type="entry name" value="ENOYL-COA HYDRATASE-RELATED"/>
    <property type="match status" value="1"/>
</dbReference>
<comment type="caution">
    <text evidence="1">The sequence shown here is derived from an EMBL/GenBank/DDBJ whole genome shotgun (WGS) entry which is preliminary data.</text>
</comment>
<dbReference type="GO" id="GO:0006635">
    <property type="term" value="P:fatty acid beta-oxidation"/>
    <property type="evidence" value="ECO:0007669"/>
    <property type="project" value="TreeGrafter"/>
</dbReference>
<dbReference type="InterPro" id="IPR001753">
    <property type="entry name" value="Enoyl-CoA_hydra/iso"/>
</dbReference>
<dbReference type="EMBL" id="JAODUP010000418">
    <property type="protein sequence ID" value="KAK2150202.1"/>
    <property type="molecule type" value="Genomic_DNA"/>
</dbReference>
<dbReference type="GO" id="GO:0005777">
    <property type="term" value="C:peroxisome"/>
    <property type="evidence" value="ECO:0007669"/>
    <property type="project" value="TreeGrafter"/>
</dbReference>
<evidence type="ECO:0000313" key="2">
    <source>
        <dbReference type="Proteomes" id="UP001208570"/>
    </source>
</evidence>
<organism evidence="1 2">
    <name type="scientific">Paralvinella palmiformis</name>
    <dbReference type="NCBI Taxonomy" id="53620"/>
    <lineage>
        <taxon>Eukaryota</taxon>
        <taxon>Metazoa</taxon>
        <taxon>Spiralia</taxon>
        <taxon>Lophotrochozoa</taxon>
        <taxon>Annelida</taxon>
        <taxon>Polychaeta</taxon>
        <taxon>Sedentaria</taxon>
        <taxon>Canalipalpata</taxon>
        <taxon>Terebellida</taxon>
        <taxon>Terebelliformia</taxon>
        <taxon>Alvinellidae</taxon>
        <taxon>Paralvinella</taxon>
    </lineage>
</organism>
<dbReference type="Pfam" id="PF00378">
    <property type="entry name" value="ECH_1"/>
    <property type="match status" value="2"/>
</dbReference>
<gene>
    <name evidence="1" type="ORF">LSH36_418g01001</name>
</gene>
<dbReference type="GO" id="GO:0004165">
    <property type="term" value="F:delta(3)-delta(2)-enoyl-CoA isomerase activity"/>
    <property type="evidence" value="ECO:0007669"/>
    <property type="project" value="TreeGrafter"/>
</dbReference>
<reference evidence="1" key="1">
    <citation type="journal article" date="2023" name="Mol. Biol. Evol.">
        <title>Third-Generation Sequencing Reveals the Adaptive Role of the Epigenome in Three Deep-Sea Polychaetes.</title>
        <authorList>
            <person name="Perez M."/>
            <person name="Aroh O."/>
            <person name="Sun Y."/>
            <person name="Lan Y."/>
            <person name="Juniper S.K."/>
            <person name="Young C.R."/>
            <person name="Angers B."/>
            <person name="Qian P.Y."/>
        </authorList>
    </citation>
    <scope>NUCLEOTIDE SEQUENCE</scope>
    <source>
        <strain evidence="1">P08H-3</strain>
    </source>
</reference>
<dbReference type="PANTHER" id="PTHR11941:SF75">
    <property type="entry name" value="ENOYL-COA HYDRATASE_ISOMERASE FAMILY PROTEIN"/>
    <property type="match status" value="1"/>
</dbReference>
<dbReference type="Proteomes" id="UP001208570">
    <property type="component" value="Unassembled WGS sequence"/>
</dbReference>